<dbReference type="Gene3D" id="3.10.200.10">
    <property type="entry name" value="Alpha carbonic anhydrase"/>
    <property type="match status" value="1"/>
</dbReference>
<gene>
    <name evidence="12" type="ORF">MEDL_61239</name>
</gene>
<dbReference type="SUPFAM" id="SSF49842">
    <property type="entry name" value="TNF-like"/>
    <property type="match status" value="1"/>
</dbReference>
<evidence type="ECO:0000313" key="13">
    <source>
        <dbReference type="Proteomes" id="UP000683360"/>
    </source>
</evidence>
<dbReference type="PRINTS" id="PR00007">
    <property type="entry name" value="COMPLEMNTC1Q"/>
</dbReference>
<dbReference type="InterPro" id="IPR008983">
    <property type="entry name" value="Tumour_necrosis_fac-like_dom"/>
</dbReference>
<dbReference type="GO" id="GO:0008270">
    <property type="term" value="F:zinc ion binding"/>
    <property type="evidence" value="ECO:0007669"/>
    <property type="project" value="InterPro"/>
</dbReference>
<keyword evidence="7 12" id="KW-0456">Lyase</keyword>
<organism evidence="12 13">
    <name type="scientific">Mytilus edulis</name>
    <name type="common">Blue mussel</name>
    <dbReference type="NCBI Taxonomy" id="6550"/>
    <lineage>
        <taxon>Eukaryota</taxon>
        <taxon>Metazoa</taxon>
        <taxon>Spiralia</taxon>
        <taxon>Lophotrochozoa</taxon>
        <taxon>Mollusca</taxon>
        <taxon>Bivalvia</taxon>
        <taxon>Autobranchia</taxon>
        <taxon>Pteriomorphia</taxon>
        <taxon>Mytilida</taxon>
        <taxon>Mytiloidea</taxon>
        <taxon>Mytilidae</taxon>
        <taxon>Mytilinae</taxon>
        <taxon>Mytilus</taxon>
    </lineage>
</organism>
<reference evidence="12" key="1">
    <citation type="submission" date="2021-03" db="EMBL/GenBank/DDBJ databases">
        <authorList>
            <person name="Bekaert M."/>
        </authorList>
    </citation>
    <scope>NUCLEOTIDE SEQUENCE</scope>
</reference>
<dbReference type="InterPro" id="IPR036398">
    <property type="entry name" value="CA_dom_sf"/>
</dbReference>
<dbReference type="GO" id="GO:0004089">
    <property type="term" value="F:carbonate dehydratase activity"/>
    <property type="evidence" value="ECO:0007669"/>
    <property type="project" value="UniProtKB-EC"/>
</dbReference>
<evidence type="ECO:0000256" key="5">
    <source>
        <dbReference type="ARBA" id="ARBA00022723"/>
    </source>
</evidence>
<dbReference type="GO" id="GO:0005576">
    <property type="term" value="C:extracellular region"/>
    <property type="evidence" value="ECO:0007669"/>
    <property type="project" value="UniProtKB-SubCell"/>
</dbReference>
<evidence type="ECO:0000256" key="7">
    <source>
        <dbReference type="ARBA" id="ARBA00023239"/>
    </source>
</evidence>
<dbReference type="InterPro" id="IPR023561">
    <property type="entry name" value="Carbonic_anhydrase_a-class"/>
</dbReference>
<evidence type="ECO:0000256" key="4">
    <source>
        <dbReference type="ARBA" id="ARBA00022525"/>
    </source>
</evidence>
<dbReference type="InterPro" id="IPR001073">
    <property type="entry name" value="C1q_dom"/>
</dbReference>
<proteinExistence type="inferred from homology"/>
<keyword evidence="5" id="KW-0479">Metal-binding</keyword>
<feature type="signal peptide" evidence="9">
    <location>
        <begin position="1"/>
        <end position="24"/>
    </location>
</feature>
<dbReference type="EMBL" id="CAJPWZ010002971">
    <property type="protein sequence ID" value="CAG2249484.1"/>
    <property type="molecule type" value="Genomic_DNA"/>
</dbReference>
<name>A0A8S3UW97_MYTED</name>
<sequence length="460" mass="52681">MDSSAAFLLFCIQLMLFQAIKGSAEWGNKYGYYQRGVPPSFWHCLEGNEMCNSKRQSPVDIKTKGVVKNNRIVPFDFSDLEDTERVKMEMRNNGHAVIIDFPDRQPLIKRGGLQEPLQLNELHFHWGSNSQWGSEHTINGHRYAMEVHFDFVTTGNGPVELRAVISVLIYAGKHNSNYDEIVSMLPYIPSAGSKIVLDKFPVIDLFPESTNCWYRYCGSFTTPPCTENIIWTIFEQSISMSEYQINAFRALVGTQSMFEYNIVDTFRPVQPLWQRKVTLSCPRMRNYENYRRFDSNDRCINHGYRRGKSQKKYSQSTSRSDNSVCLWIKTEFHTQRPGFYVTLSSHTTLHQTQRIEFDQVITDVTNNYNKLTGIFTVPKNGLYHFSFTMFSNGGNLYAEIMQNHLSIGLNYGHSDCVSAAINVVISCKQGDSIFVRHMPGRGAQTIHGGGYSAFSGFLIY</sequence>
<dbReference type="OrthoDB" id="429145at2759"/>
<keyword evidence="4" id="KW-0964">Secreted</keyword>
<feature type="domain" description="C1q" evidence="10">
    <location>
        <begin position="332"/>
        <end position="460"/>
    </location>
</feature>
<evidence type="ECO:0000313" key="12">
    <source>
        <dbReference type="EMBL" id="CAG2249484.1"/>
    </source>
</evidence>
<dbReference type="PROSITE" id="PS50871">
    <property type="entry name" value="C1Q"/>
    <property type="match status" value="1"/>
</dbReference>
<dbReference type="SMART" id="SM00110">
    <property type="entry name" value="C1Q"/>
    <property type="match status" value="1"/>
</dbReference>
<evidence type="ECO:0000256" key="8">
    <source>
        <dbReference type="ARBA" id="ARBA00048348"/>
    </source>
</evidence>
<accession>A0A8S3UW97</accession>
<evidence type="ECO:0000256" key="3">
    <source>
        <dbReference type="ARBA" id="ARBA00012925"/>
    </source>
</evidence>
<feature type="domain" description="Alpha-carbonic anhydrase" evidence="11">
    <location>
        <begin position="28"/>
        <end position="281"/>
    </location>
</feature>
<evidence type="ECO:0000256" key="2">
    <source>
        <dbReference type="ARBA" id="ARBA00010718"/>
    </source>
</evidence>
<dbReference type="AlphaFoldDB" id="A0A8S3UW97"/>
<comment type="similarity">
    <text evidence="2">Belongs to the alpha-carbonic anhydrase family.</text>
</comment>
<dbReference type="Pfam" id="PF00194">
    <property type="entry name" value="Carb_anhydrase"/>
    <property type="match status" value="1"/>
</dbReference>
<feature type="chain" id="PRO_5035815930" description="carbonic anhydrase" evidence="9">
    <location>
        <begin position="25"/>
        <end position="460"/>
    </location>
</feature>
<comment type="catalytic activity">
    <reaction evidence="8">
        <text>hydrogencarbonate + H(+) = CO2 + H2O</text>
        <dbReference type="Rhea" id="RHEA:10748"/>
        <dbReference type="ChEBI" id="CHEBI:15377"/>
        <dbReference type="ChEBI" id="CHEBI:15378"/>
        <dbReference type="ChEBI" id="CHEBI:16526"/>
        <dbReference type="ChEBI" id="CHEBI:17544"/>
        <dbReference type="EC" id="4.2.1.1"/>
    </reaction>
</comment>
<dbReference type="SMART" id="SM01057">
    <property type="entry name" value="Carb_anhydrase"/>
    <property type="match status" value="1"/>
</dbReference>
<dbReference type="SUPFAM" id="SSF51069">
    <property type="entry name" value="Carbonic anhydrase"/>
    <property type="match status" value="1"/>
</dbReference>
<evidence type="ECO:0000256" key="1">
    <source>
        <dbReference type="ARBA" id="ARBA00004613"/>
    </source>
</evidence>
<dbReference type="EC" id="4.2.1.1" evidence="3"/>
<evidence type="ECO:0000256" key="6">
    <source>
        <dbReference type="ARBA" id="ARBA00022833"/>
    </source>
</evidence>
<comment type="subcellular location">
    <subcellularLocation>
        <location evidence="1">Secreted</location>
    </subcellularLocation>
</comment>
<evidence type="ECO:0000259" key="11">
    <source>
        <dbReference type="PROSITE" id="PS51144"/>
    </source>
</evidence>
<evidence type="ECO:0000259" key="10">
    <source>
        <dbReference type="PROSITE" id="PS50871"/>
    </source>
</evidence>
<comment type="caution">
    <text evidence="12">The sequence shown here is derived from an EMBL/GenBank/DDBJ whole genome shotgun (WGS) entry which is preliminary data.</text>
</comment>
<keyword evidence="13" id="KW-1185">Reference proteome</keyword>
<keyword evidence="6" id="KW-0862">Zinc</keyword>
<evidence type="ECO:0000256" key="9">
    <source>
        <dbReference type="SAM" id="SignalP"/>
    </source>
</evidence>
<dbReference type="Pfam" id="PF00386">
    <property type="entry name" value="C1q"/>
    <property type="match status" value="1"/>
</dbReference>
<dbReference type="CDD" id="cd00326">
    <property type="entry name" value="alpha_CA"/>
    <property type="match status" value="1"/>
</dbReference>
<dbReference type="Proteomes" id="UP000683360">
    <property type="component" value="Unassembled WGS sequence"/>
</dbReference>
<keyword evidence="9" id="KW-0732">Signal</keyword>
<dbReference type="PROSITE" id="PS51144">
    <property type="entry name" value="ALPHA_CA_2"/>
    <property type="match status" value="1"/>
</dbReference>
<dbReference type="PANTHER" id="PTHR18952:SF265">
    <property type="entry name" value="CARBONIC ANHYDRASE"/>
    <property type="match status" value="1"/>
</dbReference>
<dbReference type="InterPro" id="IPR001148">
    <property type="entry name" value="CA_dom"/>
</dbReference>
<protein>
    <recommendedName>
        <fullName evidence="3">carbonic anhydrase</fullName>
        <ecNumber evidence="3">4.2.1.1</ecNumber>
    </recommendedName>
</protein>
<dbReference type="Gene3D" id="2.60.120.40">
    <property type="match status" value="1"/>
</dbReference>
<dbReference type="PANTHER" id="PTHR18952">
    <property type="entry name" value="CARBONIC ANHYDRASE"/>
    <property type="match status" value="1"/>
</dbReference>